<dbReference type="GeneID" id="94825676"/>
<evidence type="ECO:0000256" key="1">
    <source>
        <dbReference type="ARBA" id="ARBA00004123"/>
    </source>
</evidence>
<dbReference type="InterPro" id="IPR032198">
    <property type="entry name" value="E2F_CC-MB"/>
</dbReference>
<evidence type="ECO:0000313" key="9">
    <source>
        <dbReference type="EMBL" id="OHT15551.1"/>
    </source>
</evidence>
<dbReference type="Pfam" id="PF02319">
    <property type="entry name" value="WHD_E2F_TDP"/>
    <property type="match status" value="1"/>
</dbReference>
<dbReference type="OrthoDB" id="1743261at2759"/>
<evidence type="ECO:0000256" key="5">
    <source>
        <dbReference type="ARBA" id="ARBA00023163"/>
    </source>
</evidence>
<dbReference type="InterPro" id="IPR015633">
    <property type="entry name" value="E2F"/>
</dbReference>
<dbReference type="FunFam" id="1.10.10.10:FF:000458">
    <property type="entry name" value="E2F-like (Mammalian transcription factor)"/>
    <property type="match status" value="1"/>
</dbReference>
<proteinExistence type="inferred from homology"/>
<dbReference type="EMBL" id="MLAK01000217">
    <property type="protein sequence ID" value="OHT15551.1"/>
    <property type="molecule type" value="Genomic_DNA"/>
</dbReference>
<feature type="domain" description="E2F/DP family winged-helix DNA-binding" evidence="8">
    <location>
        <begin position="6"/>
        <end position="71"/>
    </location>
</feature>
<name>A0A1J4KWE5_9EUKA</name>
<comment type="subcellular location">
    <subcellularLocation>
        <location evidence="1 7">Nucleus</location>
    </subcellularLocation>
</comment>
<protein>
    <recommendedName>
        <fullName evidence="8">E2F/DP family winged-helix DNA-binding domain-containing protein</fullName>
    </recommendedName>
</protein>
<dbReference type="SUPFAM" id="SSF46785">
    <property type="entry name" value="Winged helix' DNA-binding domain"/>
    <property type="match status" value="1"/>
</dbReference>
<dbReference type="InterPro" id="IPR036388">
    <property type="entry name" value="WH-like_DNA-bd_sf"/>
</dbReference>
<dbReference type="InterPro" id="IPR003316">
    <property type="entry name" value="E2F_WHTH_DNA-bd_dom"/>
</dbReference>
<evidence type="ECO:0000256" key="7">
    <source>
        <dbReference type="RuleBase" id="RU003796"/>
    </source>
</evidence>
<organism evidence="9 10">
    <name type="scientific">Tritrichomonas foetus</name>
    <dbReference type="NCBI Taxonomy" id="1144522"/>
    <lineage>
        <taxon>Eukaryota</taxon>
        <taxon>Metamonada</taxon>
        <taxon>Parabasalia</taxon>
        <taxon>Tritrichomonadida</taxon>
        <taxon>Tritrichomonadidae</taxon>
        <taxon>Tritrichomonas</taxon>
    </lineage>
</organism>
<evidence type="ECO:0000259" key="8">
    <source>
        <dbReference type="SMART" id="SM01372"/>
    </source>
</evidence>
<dbReference type="GO" id="GO:0046983">
    <property type="term" value="F:protein dimerization activity"/>
    <property type="evidence" value="ECO:0007669"/>
    <property type="project" value="InterPro"/>
</dbReference>
<dbReference type="InterPro" id="IPR036390">
    <property type="entry name" value="WH_DNA-bd_sf"/>
</dbReference>
<dbReference type="SMART" id="SM01372">
    <property type="entry name" value="E2F_TDP"/>
    <property type="match status" value="1"/>
</dbReference>
<comment type="similarity">
    <text evidence="2 7">Belongs to the E2F/DP family.</text>
</comment>
<keyword evidence="6 7" id="KW-0539">Nucleus</keyword>
<dbReference type="Gene3D" id="6.10.250.540">
    <property type="match status" value="1"/>
</dbReference>
<dbReference type="GO" id="GO:0090575">
    <property type="term" value="C:RNA polymerase II transcription regulator complex"/>
    <property type="evidence" value="ECO:0007669"/>
    <property type="project" value="TreeGrafter"/>
</dbReference>
<gene>
    <name evidence="9" type="ORF">TRFO_02896</name>
</gene>
<dbReference type="SUPFAM" id="SSF144074">
    <property type="entry name" value="E2F-DP heterodimerization region"/>
    <property type="match status" value="1"/>
</dbReference>
<dbReference type="Pfam" id="PF16421">
    <property type="entry name" value="E2F_CC-MB"/>
    <property type="match status" value="1"/>
</dbReference>
<keyword evidence="3 7" id="KW-0805">Transcription regulation</keyword>
<dbReference type="Gene3D" id="1.10.10.10">
    <property type="entry name" value="Winged helix-like DNA-binding domain superfamily/Winged helix DNA-binding domain"/>
    <property type="match status" value="1"/>
</dbReference>
<dbReference type="Proteomes" id="UP000179807">
    <property type="component" value="Unassembled WGS sequence"/>
</dbReference>
<keyword evidence="10" id="KW-1185">Reference proteome</keyword>
<dbReference type="RefSeq" id="XP_068368687.1">
    <property type="nucleotide sequence ID" value="XM_068490972.1"/>
</dbReference>
<dbReference type="PANTHER" id="PTHR12081:SF18">
    <property type="entry name" value="TRANSCRIPTION FACTOR E2F2-RELATED"/>
    <property type="match status" value="1"/>
</dbReference>
<dbReference type="GO" id="GO:0000981">
    <property type="term" value="F:DNA-binding transcription factor activity, RNA polymerase II-specific"/>
    <property type="evidence" value="ECO:0007669"/>
    <property type="project" value="TreeGrafter"/>
</dbReference>
<dbReference type="VEuPathDB" id="TrichDB:TRFO_02896"/>
<dbReference type="InterPro" id="IPR037241">
    <property type="entry name" value="E2F-DP_heterodim"/>
</dbReference>
<evidence type="ECO:0000256" key="3">
    <source>
        <dbReference type="ARBA" id="ARBA00023015"/>
    </source>
</evidence>
<accession>A0A1J4KWE5</accession>
<keyword evidence="5 7" id="KW-0804">Transcription</keyword>
<dbReference type="AlphaFoldDB" id="A0A1J4KWE5"/>
<dbReference type="GO" id="GO:0000978">
    <property type="term" value="F:RNA polymerase II cis-regulatory region sequence-specific DNA binding"/>
    <property type="evidence" value="ECO:0007669"/>
    <property type="project" value="InterPro"/>
</dbReference>
<reference evidence="9" key="1">
    <citation type="submission" date="2016-10" db="EMBL/GenBank/DDBJ databases">
        <authorList>
            <person name="Benchimol M."/>
            <person name="Almeida L.G."/>
            <person name="Vasconcelos A.T."/>
            <person name="Perreira-Neves A."/>
            <person name="Rosa I.A."/>
            <person name="Tasca T."/>
            <person name="Bogo M.R."/>
            <person name="de Souza W."/>
        </authorList>
    </citation>
    <scope>NUCLEOTIDE SEQUENCE [LARGE SCALE GENOMIC DNA]</scope>
    <source>
        <strain evidence="9">K</strain>
    </source>
</reference>
<evidence type="ECO:0000313" key="10">
    <source>
        <dbReference type="Proteomes" id="UP000179807"/>
    </source>
</evidence>
<sequence>MCDKETHKQTLVALTKSLIKLLSESNPPEIELSKAEKVLKASKRRLYDVTNVLAGIGYIERCGKSRIRWIGRRGNVDDSTFHNILLQQKAEYEMMDKTIESHLSDLFQSEMFNRFGWLTEYDIKNINSQENLNLFALNGPASMTINLEIEDDDQYVIVCNSTNGKVSLSSLSSAKKF</sequence>
<keyword evidence="4 7" id="KW-0238">DNA-binding</keyword>
<evidence type="ECO:0000256" key="2">
    <source>
        <dbReference type="ARBA" id="ARBA00010940"/>
    </source>
</evidence>
<evidence type="ECO:0000256" key="6">
    <source>
        <dbReference type="ARBA" id="ARBA00023242"/>
    </source>
</evidence>
<evidence type="ECO:0000256" key="4">
    <source>
        <dbReference type="ARBA" id="ARBA00023125"/>
    </source>
</evidence>
<comment type="caution">
    <text evidence="9">The sequence shown here is derived from an EMBL/GenBank/DDBJ whole genome shotgun (WGS) entry which is preliminary data.</text>
</comment>
<dbReference type="PANTHER" id="PTHR12081">
    <property type="entry name" value="TRANSCRIPTION FACTOR E2F"/>
    <property type="match status" value="1"/>
</dbReference>